<feature type="compositionally biased region" description="Polar residues" evidence="4">
    <location>
        <begin position="249"/>
        <end position="269"/>
    </location>
</feature>
<dbReference type="AlphaFoldDB" id="A0A383UQR1"/>
<name>A0A383UQR1_BLUHO</name>
<feature type="region of interest" description="Disordered" evidence="4">
    <location>
        <begin position="72"/>
        <end position="118"/>
    </location>
</feature>
<feature type="compositionally biased region" description="Polar residues" evidence="4">
    <location>
        <begin position="282"/>
        <end position="323"/>
    </location>
</feature>
<comment type="similarity">
    <text evidence="1">Belongs to the CNOT2/3/5 family.</text>
</comment>
<evidence type="ECO:0000313" key="6">
    <source>
        <dbReference type="EMBL" id="SZF02119.1"/>
    </source>
</evidence>
<evidence type="ECO:0000313" key="7">
    <source>
        <dbReference type="Proteomes" id="UP000275772"/>
    </source>
</evidence>
<dbReference type="GO" id="GO:0006355">
    <property type="term" value="P:regulation of DNA-templated transcription"/>
    <property type="evidence" value="ECO:0007669"/>
    <property type="project" value="InterPro"/>
</dbReference>
<feature type="compositionally biased region" description="Polar residues" evidence="4">
    <location>
        <begin position="73"/>
        <end position="118"/>
    </location>
</feature>
<evidence type="ECO:0000256" key="2">
    <source>
        <dbReference type="ARBA" id="ARBA00023015"/>
    </source>
</evidence>
<dbReference type="EMBL" id="UNSH01000041">
    <property type="protein sequence ID" value="SZF02119.1"/>
    <property type="molecule type" value="Genomic_DNA"/>
</dbReference>
<gene>
    <name evidence="6" type="ORF">BLGHR1_12896</name>
</gene>
<evidence type="ECO:0000259" key="5">
    <source>
        <dbReference type="Pfam" id="PF04153"/>
    </source>
</evidence>
<feature type="region of interest" description="Disordered" evidence="4">
    <location>
        <begin position="248"/>
        <end position="329"/>
    </location>
</feature>
<organism evidence="6 7">
    <name type="scientific">Blumeria hordei</name>
    <name type="common">Barley powdery mildew</name>
    <name type="synonym">Blumeria graminis f. sp. hordei</name>
    <dbReference type="NCBI Taxonomy" id="2867405"/>
    <lineage>
        <taxon>Eukaryota</taxon>
        <taxon>Fungi</taxon>
        <taxon>Dikarya</taxon>
        <taxon>Ascomycota</taxon>
        <taxon>Pezizomycotina</taxon>
        <taxon>Leotiomycetes</taxon>
        <taxon>Erysiphales</taxon>
        <taxon>Erysiphaceae</taxon>
        <taxon>Blumeria</taxon>
    </lineage>
</organism>
<dbReference type="GO" id="GO:0000289">
    <property type="term" value="P:nuclear-transcribed mRNA poly(A) tail shortening"/>
    <property type="evidence" value="ECO:0007669"/>
    <property type="project" value="UniProtKB-ARBA"/>
</dbReference>
<dbReference type="InterPro" id="IPR038635">
    <property type="entry name" value="CCR4-NOT_su2/3/5_C_sf"/>
</dbReference>
<dbReference type="Gene3D" id="2.30.30.1020">
    <property type="entry name" value="CCR4-NOT complex subunit 2/3/5, C-terminal domain"/>
    <property type="match status" value="1"/>
</dbReference>
<evidence type="ECO:0000256" key="4">
    <source>
        <dbReference type="SAM" id="MobiDB-lite"/>
    </source>
</evidence>
<keyword evidence="2" id="KW-0805">Transcription regulation</keyword>
<proteinExistence type="inferred from homology"/>
<feature type="region of interest" description="Disordered" evidence="4">
    <location>
        <begin position="125"/>
        <end position="144"/>
    </location>
</feature>
<dbReference type="Proteomes" id="UP000275772">
    <property type="component" value="Unassembled WGS sequence"/>
</dbReference>
<dbReference type="InterPro" id="IPR007282">
    <property type="entry name" value="NOT2/3/5_C"/>
</dbReference>
<feature type="domain" description="NOT2/NOT3/NOT5 C-terminal" evidence="5">
    <location>
        <begin position="383"/>
        <end position="504"/>
    </location>
</feature>
<sequence length="515" mass="56001">MNRPVVGPQSLRTLPNAFPSQPTISQTRSVSSRMPPTSKTANSIANSGANWAFGGVPMVNTGIGVPRPGPMSSFAQTIGASSQPSTPLDLSEFPSLSENQPHQSQSTATGARNIGPSTNMRLTQQSSISTQQHLGAQIPSQQQQEDLFNSAQIPSSQGVFRFGNPNTALQNSQTNGVDEFPPLNRNINGEIGQGRGYGLIQNSGFSAPSNGLGFNSVNPTSTPSCGLLSAISNSARNSSGSISVDRLASSVNPSSVWNSRSPTDSNRPALNTVPEGEPSDAQALSNSKLGDQEVTSLTTDTFPDPSASQRSQNLDSNGQCNSEDTGDGREIHDVMAGMSEIDKWGLKGLSMMMNNYPAYAALVTGSDLTSLRLDLSSSENISNQVYSLWENEPPRLAMPPYKLPDCYTVTNVAQLETKMTNFNDEALLFMFYSNPGDLQQVMAAQELHNRNWRYHKKLQLWLTKDEMMVPQTIGNGTERGYYIFFDIKNWQRERREFTLIYEDLESLPNANPRLG</sequence>
<dbReference type="InterPro" id="IPR040168">
    <property type="entry name" value="Not2/3/5"/>
</dbReference>
<dbReference type="GO" id="GO:0030015">
    <property type="term" value="C:CCR4-NOT core complex"/>
    <property type="evidence" value="ECO:0007669"/>
    <property type="project" value="InterPro"/>
</dbReference>
<dbReference type="PANTHER" id="PTHR23326">
    <property type="entry name" value="CCR4 NOT-RELATED"/>
    <property type="match status" value="1"/>
</dbReference>
<protein>
    <recommendedName>
        <fullName evidence="5">NOT2/NOT3/NOT5 C-terminal domain-containing protein</fullName>
    </recommendedName>
</protein>
<reference evidence="6 7" key="1">
    <citation type="submission" date="2017-11" db="EMBL/GenBank/DDBJ databases">
        <authorList>
            <person name="Kracher B."/>
        </authorList>
    </citation>
    <scope>NUCLEOTIDE SEQUENCE [LARGE SCALE GENOMIC DNA]</scope>
    <source>
        <strain evidence="6 7">RACE1</strain>
    </source>
</reference>
<dbReference type="Pfam" id="PF04153">
    <property type="entry name" value="NOT2_3_5_C"/>
    <property type="match status" value="1"/>
</dbReference>
<keyword evidence="3" id="KW-0804">Transcription</keyword>
<evidence type="ECO:0000256" key="3">
    <source>
        <dbReference type="ARBA" id="ARBA00023163"/>
    </source>
</evidence>
<accession>A0A383UQR1</accession>
<evidence type="ECO:0000256" key="1">
    <source>
        <dbReference type="ARBA" id="ARBA00007682"/>
    </source>
</evidence>
<feature type="compositionally biased region" description="Polar residues" evidence="4">
    <location>
        <begin position="10"/>
        <end position="43"/>
    </location>
</feature>
<feature type="region of interest" description="Disordered" evidence="4">
    <location>
        <begin position="1"/>
        <end position="43"/>
    </location>
</feature>
<dbReference type="VEuPathDB" id="FungiDB:BLGHR1_12896"/>